<name>A0AAE0GQI4_9CHLO</name>
<dbReference type="EMBL" id="LGRX02003377">
    <property type="protein sequence ID" value="KAK3282315.1"/>
    <property type="molecule type" value="Genomic_DNA"/>
</dbReference>
<reference evidence="1 2" key="1">
    <citation type="journal article" date="2015" name="Genome Biol. Evol.">
        <title>Comparative Genomics of a Bacterivorous Green Alga Reveals Evolutionary Causalities and Consequences of Phago-Mixotrophic Mode of Nutrition.</title>
        <authorList>
            <person name="Burns J.A."/>
            <person name="Paasch A."/>
            <person name="Narechania A."/>
            <person name="Kim E."/>
        </authorList>
    </citation>
    <scope>NUCLEOTIDE SEQUENCE [LARGE SCALE GENOMIC DNA]</scope>
    <source>
        <strain evidence="1 2">PLY_AMNH</strain>
    </source>
</reference>
<accession>A0AAE0GQI4</accession>
<sequence>MAGCWKMWYPQAPGNGADNGRMLGDVVPTVNRFASEISAQLRRHYAGWKDSCCEEVDSLVYNSRREIN</sequence>
<protein>
    <submittedName>
        <fullName evidence="1">Uncharacterized protein</fullName>
    </submittedName>
</protein>
<proteinExistence type="predicted"/>
<evidence type="ECO:0000313" key="2">
    <source>
        <dbReference type="Proteomes" id="UP001190700"/>
    </source>
</evidence>
<dbReference type="AlphaFoldDB" id="A0AAE0GQI4"/>
<evidence type="ECO:0000313" key="1">
    <source>
        <dbReference type="EMBL" id="KAK3282315.1"/>
    </source>
</evidence>
<gene>
    <name evidence="1" type="ORF">CYMTET_9940</name>
</gene>
<comment type="caution">
    <text evidence="1">The sequence shown here is derived from an EMBL/GenBank/DDBJ whole genome shotgun (WGS) entry which is preliminary data.</text>
</comment>
<organism evidence="1 2">
    <name type="scientific">Cymbomonas tetramitiformis</name>
    <dbReference type="NCBI Taxonomy" id="36881"/>
    <lineage>
        <taxon>Eukaryota</taxon>
        <taxon>Viridiplantae</taxon>
        <taxon>Chlorophyta</taxon>
        <taxon>Pyramimonadophyceae</taxon>
        <taxon>Pyramimonadales</taxon>
        <taxon>Pyramimonadaceae</taxon>
        <taxon>Cymbomonas</taxon>
    </lineage>
</organism>
<dbReference type="Proteomes" id="UP001190700">
    <property type="component" value="Unassembled WGS sequence"/>
</dbReference>
<keyword evidence="2" id="KW-1185">Reference proteome</keyword>